<keyword evidence="3" id="KW-1185">Reference proteome</keyword>
<proteinExistence type="predicted"/>
<organism evidence="2 3">
    <name type="scientific">Austropuccinia psidii MF-1</name>
    <dbReference type="NCBI Taxonomy" id="1389203"/>
    <lineage>
        <taxon>Eukaryota</taxon>
        <taxon>Fungi</taxon>
        <taxon>Dikarya</taxon>
        <taxon>Basidiomycota</taxon>
        <taxon>Pucciniomycotina</taxon>
        <taxon>Pucciniomycetes</taxon>
        <taxon>Pucciniales</taxon>
        <taxon>Sphaerophragmiaceae</taxon>
        <taxon>Austropuccinia</taxon>
    </lineage>
</organism>
<dbReference type="EMBL" id="AVOT02050716">
    <property type="protein sequence ID" value="MBW0545757.1"/>
    <property type="molecule type" value="Genomic_DNA"/>
</dbReference>
<evidence type="ECO:0000256" key="1">
    <source>
        <dbReference type="SAM" id="MobiDB-lite"/>
    </source>
</evidence>
<feature type="compositionally biased region" description="Low complexity" evidence="1">
    <location>
        <begin position="117"/>
        <end position="126"/>
    </location>
</feature>
<gene>
    <name evidence="2" type="ORF">O181_085472</name>
</gene>
<reference evidence="2" key="1">
    <citation type="submission" date="2021-03" db="EMBL/GenBank/DDBJ databases">
        <title>Draft genome sequence of rust myrtle Austropuccinia psidii MF-1, a brazilian biotype.</title>
        <authorList>
            <person name="Quecine M.C."/>
            <person name="Pachon D.M.R."/>
            <person name="Bonatelli M.L."/>
            <person name="Correr F.H."/>
            <person name="Franceschini L.M."/>
            <person name="Leite T.F."/>
            <person name="Margarido G.R.A."/>
            <person name="Almeida C.A."/>
            <person name="Ferrarezi J.A."/>
            <person name="Labate C.A."/>
        </authorList>
    </citation>
    <scope>NUCLEOTIDE SEQUENCE</scope>
    <source>
        <strain evidence="2">MF-1</strain>
    </source>
</reference>
<feature type="region of interest" description="Disordered" evidence="1">
    <location>
        <begin position="18"/>
        <end position="65"/>
    </location>
</feature>
<dbReference type="Proteomes" id="UP000765509">
    <property type="component" value="Unassembled WGS sequence"/>
</dbReference>
<sequence length="141" mass="15257">MLDLLIWGVLSGYSPVPSLPHKQTAWKPTPGPSGTQWLENLFHKPSRTDEPPISGLSPSSEPYEDISTCEPELEVAPKQSMEECFTPPTPPHSVIIINDTPIGSPPSPCVPSPSTPTPSSFPRVPSHCPQEPNCLLPSFPQ</sequence>
<name>A0A9Q3ILQ5_9BASI</name>
<feature type="compositionally biased region" description="Pro residues" evidence="1">
    <location>
        <begin position="103"/>
        <end position="116"/>
    </location>
</feature>
<accession>A0A9Q3ILQ5</accession>
<comment type="caution">
    <text evidence="2">The sequence shown here is derived from an EMBL/GenBank/DDBJ whole genome shotgun (WGS) entry which is preliminary data.</text>
</comment>
<feature type="region of interest" description="Disordered" evidence="1">
    <location>
        <begin position="98"/>
        <end position="141"/>
    </location>
</feature>
<protein>
    <submittedName>
        <fullName evidence="2">Uncharacterized protein</fullName>
    </submittedName>
</protein>
<evidence type="ECO:0000313" key="3">
    <source>
        <dbReference type="Proteomes" id="UP000765509"/>
    </source>
</evidence>
<dbReference type="AlphaFoldDB" id="A0A9Q3ILQ5"/>
<evidence type="ECO:0000313" key="2">
    <source>
        <dbReference type="EMBL" id="MBW0545757.1"/>
    </source>
</evidence>